<dbReference type="EMBL" id="GGEC01056847">
    <property type="protein sequence ID" value="MBX37331.1"/>
    <property type="molecule type" value="Transcribed_RNA"/>
</dbReference>
<proteinExistence type="predicted"/>
<accession>A0A2P2N494</accession>
<organism evidence="1">
    <name type="scientific">Rhizophora mucronata</name>
    <name type="common">Asiatic mangrove</name>
    <dbReference type="NCBI Taxonomy" id="61149"/>
    <lineage>
        <taxon>Eukaryota</taxon>
        <taxon>Viridiplantae</taxon>
        <taxon>Streptophyta</taxon>
        <taxon>Embryophyta</taxon>
        <taxon>Tracheophyta</taxon>
        <taxon>Spermatophyta</taxon>
        <taxon>Magnoliopsida</taxon>
        <taxon>eudicotyledons</taxon>
        <taxon>Gunneridae</taxon>
        <taxon>Pentapetalae</taxon>
        <taxon>rosids</taxon>
        <taxon>fabids</taxon>
        <taxon>Malpighiales</taxon>
        <taxon>Rhizophoraceae</taxon>
        <taxon>Rhizophora</taxon>
    </lineage>
</organism>
<dbReference type="AlphaFoldDB" id="A0A2P2N494"/>
<protein>
    <submittedName>
        <fullName evidence="1">Uncharacterized protein</fullName>
    </submittedName>
</protein>
<sequence>MDRNSQMIKLRSCLLFSGYTMRTLMRNCQQRFLLFVFDVLGNSFKQRKRVPVSEQWISIAGYHNRTASLEIGS</sequence>
<evidence type="ECO:0000313" key="1">
    <source>
        <dbReference type="EMBL" id="MBX37331.1"/>
    </source>
</evidence>
<reference evidence="1" key="1">
    <citation type="submission" date="2018-02" db="EMBL/GenBank/DDBJ databases">
        <title>Rhizophora mucronata_Transcriptome.</title>
        <authorList>
            <person name="Meera S.P."/>
            <person name="Sreeshan A."/>
            <person name="Augustine A."/>
        </authorList>
    </citation>
    <scope>NUCLEOTIDE SEQUENCE</scope>
    <source>
        <tissue evidence="1">Leaf</tissue>
    </source>
</reference>
<name>A0A2P2N494_RHIMU</name>